<proteinExistence type="predicted"/>
<organism evidence="4 5">
    <name type="scientific">Lignipirellula cremea</name>
    <dbReference type="NCBI Taxonomy" id="2528010"/>
    <lineage>
        <taxon>Bacteria</taxon>
        <taxon>Pseudomonadati</taxon>
        <taxon>Planctomycetota</taxon>
        <taxon>Planctomycetia</taxon>
        <taxon>Pirellulales</taxon>
        <taxon>Pirellulaceae</taxon>
        <taxon>Lignipirellula</taxon>
    </lineage>
</organism>
<dbReference type="Pfam" id="PF13643">
    <property type="entry name" value="DUF4145"/>
    <property type="match status" value="1"/>
</dbReference>
<name>A0A518E3B2_9BACT</name>
<feature type="coiled-coil region" evidence="1">
    <location>
        <begin position="170"/>
        <end position="204"/>
    </location>
</feature>
<dbReference type="SUPFAM" id="SSF52540">
    <property type="entry name" value="P-loop containing nucleoside triphosphate hydrolases"/>
    <property type="match status" value="2"/>
</dbReference>
<dbReference type="EMBL" id="CP036433">
    <property type="protein sequence ID" value="QDU98579.1"/>
    <property type="molecule type" value="Genomic_DNA"/>
</dbReference>
<dbReference type="KEGG" id="lcre:Pla8534_64500"/>
<dbReference type="Gene3D" id="3.40.50.300">
    <property type="entry name" value="P-loop containing nucleotide triphosphate hydrolases"/>
    <property type="match status" value="2"/>
</dbReference>
<dbReference type="Gene3D" id="3.90.1570.30">
    <property type="match status" value="1"/>
</dbReference>
<dbReference type="InterPro" id="IPR014001">
    <property type="entry name" value="Helicase_ATP-bd"/>
</dbReference>
<dbReference type="Proteomes" id="UP000317648">
    <property type="component" value="Chromosome"/>
</dbReference>
<sequence>MTSNFDFLQPAWIAFLEDAVQTERNALRAPRTCAFYARRTLELAVKWMFAHDSYLKTPYKENLAALIHEQTFKDTLPPGLFQQVRMIQKLGNLAVHSDTNINPQDGLQVTRCLHATLGWIAKAYGQGAAPLPFNPDLLPRPEEQAAPGTDQTAEQLTTLQGELAAKDAAYLDSLDKLAATEEQVQKLLEQIQQIKAENAKTIADEDYSEESTRDLFIDLMLREAGWDPHGPNVSEYEVAGMPNKSGVGFVDYVLWGDDGLPLAVVEAKKTKVNPRAGERQAELYADCLEQKFGQRPIIFYSSGYQTWLWDDTRYPPREVQGFYAKDELQRLIHRRTSRGDITTTPSDKSVIDRYYQEEAVRRILHNFGEELSRKSLVVMATGSGKTRLSIAAVDILMRQDWVLRTLFLADRNALLTQAKRNFTKLLPHASVVNLGESPENEKSRIVFSTYPTMLNCIDDARKDGQKRFGVGHFDLIIIDEAHRSVYQKFGAIFDYFDSLLLGLTATPKAEVDRNTYGLFELQDHVPTYAYELNDAVNDEYLVPPKAISVPLKFQREGIKYAELTDAEKAEYEEEFFDDETASLPRQIDAGALNNWLFNADTVNKVLKHLMEHGLKVEGGDRLGKTIIFAKNHNHAQFIVDQFDLNYPKLAGKFCRLIDNQVKDAQGLIDNFSVTGKQPQIAVSVDMLDTGIDVPEVVNLVFFKLVRSKTKFWQMIGRGTRLCPDLFGPSQDKEFFYVFDYCENFEFFGAHPDGVEAAIQESVKTKNFKRRVLLVDHLQGSQPDGQAELDDLANDYRDQLQGVVAKMDVNNFIVRAKRAYVEKYRERASWDVLSQTDMIDVQENLASLPYDDEDDEFARRFDLLVLSLELAILEHDPKLPWYQERIRALAGGLEEKKAIPVVNAQMELILEIQTDEFWEYVTLPQLENVRKRLRDLIKFIDKQGGRGNVYTNFEDELGESTEVADLVVKDVNLKNYRLKVERFIREHETHITIHKLKRNQPIAEEDIDALEEILFSADGPGTRDDFSAAYGTEQPLGKLVRQIVGLERNAAKEAFNEFLSSAVYSADQIAFINRIVEHLVHNGLMESKELFAPPFTDMHDQGIAGVLHEDAAKVVEVIERINANAVA</sequence>
<dbReference type="PANTHER" id="PTHR47396">
    <property type="entry name" value="TYPE I RESTRICTION ENZYME ECOKI R PROTEIN"/>
    <property type="match status" value="1"/>
</dbReference>
<dbReference type="InterPro" id="IPR007409">
    <property type="entry name" value="Restrct_endonuc_type1_HsdR_N"/>
</dbReference>
<dbReference type="OrthoDB" id="9758243at2"/>
<gene>
    <name evidence="4" type="ORF">Pla8534_64500</name>
</gene>
<dbReference type="InterPro" id="IPR013670">
    <property type="entry name" value="EcoEI_R_C_dom"/>
</dbReference>
<evidence type="ECO:0000256" key="2">
    <source>
        <dbReference type="SAM" id="MobiDB-lite"/>
    </source>
</evidence>
<dbReference type="InterPro" id="IPR001650">
    <property type="entry name" value="Helicase_C-like"/>
</dbReference>
<dbReference type="SMART" id="SM00487">
    <property type="entry name" value="DEXDc"/>
    <property type="match status" value="1"/>
</dbReference>
<evidence type="ECO:0000313" key="4">
    <source>
        <dbReference type="EMBL" id="QDU98579.1"/>
    </source>
</evidence>
<reference evidence="4 5" key="1">
    <citation type="submission" date="2019-02" db="EMBL/GenBank/DDBJ databases">
        <title>Deep-cultivation of Planctomycetes and their phenomic and genomic characterization uncovers novel biology.</title>
        <authorList>
            <person name="Wiegand S."/>
            <person name="Jogler M."/>
            <person name="Boedeker C."/>
            <person name="Pinto D."/>
            <person name="Vollmers J."/>
            <person name="Rivas-Marin E."/>
            <person name="Kohn T."/>
            <person name="Peeters S.H."/>
            <person name="Heuer A."/>
            <person name="Rast P."/>
            <person name="Oberbeckmann S."/>
            <person name="Bunk B."/>
            <person name="Jeske O."/>
            <person name="Meyerdierks A."/>
            <person name="Storesund J.E."/>
            <person name="Kallscheuer N."/>
            <person name="Luecker S."/>
            <person name="Lage O.M."/>
            <person name="Pohl T."/>
            <person name="Merkel B.J."/>
            <person name="Hornburger P."/>
            <person name="Mueller R.-W."/>
            <person name="Bruemmer F."/>
            <person name="Labrenz M."/>
            <person name="Spormann A.M."/>
            <person name="Op den Camp H."/>
            <person name="Overmann J."/>
            <person name="Amann R."/>
            <person name="Jetten M.S.M."/>
            <person name="Mascher T."/>
            <person name="Medema M.H."/>
            <person name="Devos D.P."/>
            <person name="Kaster A.-K."/>
            <person name="Ovreas L."/>
            <person name="Rohde M."/>
            <person name="Galperin M.Y."/>
            <person name="Jogler C."/>
        </authorList>
    </citation>
    <scope>NUCLEOTIDE SEQUENCE [LARGE SCALE GENOMIC DNA]</scope>
    <source>
        <strain evidence="4 5">Pla85_3_4</strain>
    </source>
</reference>
<feature type="domain" description="Helicase ATP-binding" evidence="3">
    <location>
        <begin position="366"/>
        <end position="525"/>
    </location>
</feature>
<dbReference type="Pfam" id="PF04851">
    <property type="entry name" value="ResIII"/>
    <property type="match status" value="1"/>
</dbReference>
<dbReference type="PROSITE" id="PS51192">
    <property type="entry name" value="HELICASE_ATP_BIND_1"/>
    <property type="match status" value="1"/>
</dbReference>
<dbReference type="CDD" id="cd18032">
    <property type="entry name" value="DEXHc_RE_I_III_res"/>
    <property type="match status" value="1"/>
</dbReference>
<dbReference type="InterPro" id="IPR027417">
    <property type="entry name" value="P-loop_NTPase"/>
</dbReference>
<evidence type="ECO:0000313" key="5">
    <source>
        <dbReference type="Proteomes" id="UP000317648"/>
    </source>
</evidence>
<dbReference type="CDD" id="cd18799">
    <property type="entry name" value="SF2_C_EcoAI-like"/>
    <property type="match status" value="1"/>
</dbReference>
<dbReference type="InterPro" id="IPR025285">
    <property type="entry name" value="DUF4145"/>
</dbReference>
<accession>A0A518E3B2</accession>
<dbReference type="Pfam" id="PF00271">
    <property type="entry name" value="Helicase_C"/>
    <property type="match status" value="1"/>
</dbReference>
<dbReference type="InterPro" id="IPR006935">
    <property type="entry name" value="Helicase/UvrB_N"/>
</dbReference>
<dbReference type="GO" id="GO:0009035">
    <property type="term" value="F:type I site-specific deoxyribonuclease activity"/>
    <property type="evidence" value="ECO:0007669"/>
    <property type="project" value="UniProtKB-EC"/>
</dbReference>
<dbReference type="GO" id="GO:0003677">
    <property type="term" value="F:DNA binding"/>
    <property type="evidence" value="ECO:0007669"/>
    <property type="project" value="UniProtKB-KW"/>
</dbReference>
<dbReference type="Pfam" id="PF04313">
    <property type="entry name" value="HSDR_N"/>
    <property type="match status" value="1"/>
</dbReference>
<dbReference type="GO" id="GO:0005829">
    <property type="term" value="C:cytosol"/>
    <property type="evidence" value="ECO:0007669"/>
    <property type="project" value="TreeGrafter"/>
</dbReference>
<protein>
    <submittedName>
        <fullName evidence="4">Type I restriction enzyme EcoKI subunit R</fullName>
    </submittedName>
</protein>
<dbReference type="GO" id="GO:0005524">
    <property type="term" value="F:ATP binding"/>
    <property type="evidence" value="ECO:0007669"/>
    <property type="project" value="UniProtKB-KW"/>
</dbReference>
<feature type="region of interest" description="Disordered" evidence="2">
    <location>
        <begin position="133"/>
        <end position="152"/>
    </location>
</feature>
<dbReference type="RefSeq" id="WP_145057949.1">
    <property type="nucleotide sequence ID" value="NZ_CP036433.1"/>
</dbReference>
<dbReference type="REBASE" id="356617">
    <property type="entry name" value="Pba8534ORF64480P"/>
</dbReference>
<evidence type="ECO:0000256" key="1">
    <source>
        <dbReference type="SAM" id="Coils"/>
    </source>
</evidence>
<evidence type="ECO:0000259" key="3">
    <source>
        <dbReference type="PROSITE" id="PS51192"/>
    </source>
</evidence>
<dbReference type="AlphaFoldDB" id="A0A518E3B2"/>
<keyword evidence="5" id="KW-1185">Reference proteome</keyword>
<dbReference type="GO" id="GO:0009307">
    <property type="term" value="P:DNA restriction-modification system"/>
    <property type="evidence" value="ECO:0007669"/>
    <property type="project" value="UniProtKB-KW"/>
</dbReference>
<dbReference type="Pfam" id="PF08463">
    <property type="entry name" value="EcoEI_R_C"/>
    <property type="match status" value="1"/>
</dbReference>
<dbReference type="PANTHER" id="PTHR47396:SF1">
    <property type="entry name" value="ATP-DEPENDENT HELICASE IRC3-RELATED"/>
    <property type="match status" value="1"/>
</dbReference>
<keyword evidence="1" id="KW-0175">Coiled coil</keyword>
<dbReference type="InterPro" id="IPR050742">
    <property type="entry name" value="Helicase_Restrict-Modif_Enz"/>
</dbReference>